<dbReference type="Proteomes" id="UP000299102">
    <property type="component" value="Unassembled WGS sequence"/>
</dbReference>
<keyword evidence="3" id="KW-1185">Reference proteome</keyword>
<dbReference type="EMBL" id="BGZK01000840">
    <property type="protein sequence ID" value="GBP62386.1"/>
    <property type="molecule type" value="Genomic_DNA"/>
</dbReference>
<protein>
    <submittedName>
        <fullName evidence="2">Uncharacterized protein</fullName>
    </submittedName>
</protein>
<evidence type="ECO:0000313" key="2">
    <source>
        <dbReference type="EMBL" id="GBP62386.1"/>
    </source>
</evidence>
<comment type="caution">
    <text evidence="2">The sequence shown here is derived from an EMBL/GenBank/DDBJ whole genome shotgun (WGS) entry which is preliminary data.</text>
</comment>
<accession>A0A4C1XES4</accession>
<feature type="region of interest" description="Disordered" evidence="1">
    <location>
        <begin position="1"/>
        <end position="67"/>
    </location>
</feature>
<reference evidence="2 3" key="1">
    <citation type="journal article" date="2019" name="Commun. Biol.">
        <title>The bagworm genome reveals a unique fibroin gene that provides high tensile strength.</title>
        <authorList>
            <person name="Kono N."/>
            <person name="Nakamura H."/>
            <person name="Ohtoshi R."/>
            <person name="Tomita M."/>
            <person name="Numata K."/>
            <person name="Arakawa K."/>
        </authorList>
    </citation>
    <scope>NUCLEOTIDE SEQUENCE [LARGE SCALE GENOMIC DNA]</scope>
</reference>
<name>A0A4C1XES4_EUMVA</name>
<gene>
    <name evidence="2" type="ORF">EVAR_47271_1</name>
</gene>
<dbReference type="AlphaFoldDB" id="A0A4C1XES4"/>
<sequence length="67" mass="7467">MSVTRPQRDLHKQRKQTHSTGPPPDTCSIRGRTFGGPSRVLNNKRPDPATDNRRKEALMAAAKDPFA</sequence>
<feature type="compositionally biased region" description="Basic and acidic residues" evidence="1">
    <location>
        <begin position="44"/>
        <end position="57"/>
    </location>
</feature>
<evidence type="ECO:0000313" key="3">
    <source>
        <dbReference type="Proteomes" id="UP000299102"/>
    </source>
</evidence>
<organism evidence="2 3">
    <name type="scientific">Eumeta variegata</name>
    <name type="common">Bagworm moth</name>
    <name type="synonym">Eumeta japonica</name>
    <dbReference type="NCBI Taxonomy" id="151549"/>
    <lineage>
        <taxon>Eukaryota</taxon>
        <taxon>Metazoa</taxon>
        <taxon>Ecdysozoa</taxon>
        <taxon>Arthropoda</taxon>
        <taxon>Hexapoda</taxon>
        <taxon>Insecta</taxon>
        <taxon>Pterygota</taxon>
        <taxon>Neoptera</taxon>
        <taxon>Endopterygota</taxon>
        <taxon>Lepidoptera</taxon>
        <taxon>Glossata</taxon>
        <taxon>Ditrysia</taxon>
        <taxon>Tineoidea</taxon>
        <taxon>Psychidae</taxon>
        <taxon>Oiketicinae</taxon>
        <taxon>Eumeta</taxon>
    </lineage>
</organism>
<feature type="compositionally biased region" description="Basic and acidic residues" evidence="1">
    <location>
        <begin position="1"/>
        <end position="10"/>
    </location>
</feature>
<proteinExistence type="predicted"/>
<evidence type="ECO:0000256" key="1">
    <source>
        <dbReference type="SAM" id="MobiDB-lite"/>
    </source>
</evidence>